<keyword evidence="3" id="KW-0675">Receptor</keyword>
<dbReference type="InterPro" id="IPR008969">
    <property type="entry name" value="CarboxyPept-like_regulatory"/>
</dbReference>
<dbReference type="SUPFAM" id="SSF56935">
    <property type="entry name" value="Porins"/>
    <property type="match status" value="1"/>
</dbReference>
<accession>A0A4Y8S8T2</accession>
<dbReference type="Proteomes" id="UP000297540">
    <property type="component" value="Unassembled WGS sequence"/>
</dbReference>
<dbReference type="InterPro" id="IPR041700">
    <property type="entry name" value="OMP_b-brl_3"/>
</dbReference>
<feature type="signal peptide" evidence="1">
    <location>
        <begin position="1"/>
        <end position="20"/>
    </location>
</feature>
<sequence>MHKTLSFFIFFILITVTSLAQNRANVKGRVVDSLSAKPIEFATVAVLDNRDTASHLLSYTITDKNGDFTLHNIPQGISVKVFISFVAYQPYRKIVTLKTAALDLGIIKLNIKELNEVLVKGERLPIVIKKDTIEFNAEAFKVRPNAVVEDLLKKLPGLEIRADGGITVMGKTVNKVLVDGHEFFSSDIRMATKNIDADMIDKIQVYDDRDNDPDHLIPDSKVDKIINLKFKKAFKKSIFGKTYAGAGTKGYYQAGGLINAFRDTLQISLLGSSNNLNNTGFDFNDLYTSGGLNRGGEAISRSGIAFGGGGGGKQTTTNLGININTDYGKKLKVNFAYLYKKDVYEFNSVAKKQQYLNDTTVFTNSATKRNSDNTGHSLSSTVAWKPNDKTSLRYTPYINISDNIATNASESNSYSNFINPINNSANTNSTSGSTVRFSQQFNYNRQLKKKGASFNIDHNLSVSPRNSINYDSTRLASYVAALPSYGYRQLGDNRSRGTDASLAASINYPLSKKITADVAAQGGYSHNLDKVTFNNYNPISGQYDSYLFDKSNDLRRDKWTQGINPGLSFTSSNNINLRVHFNTQFQQVKNTFGRGSAALDRQYVFFMPSFNFNIKNFSVDYSRYTYLPNIGDMVPYTVVFSPSYSVTGNPGLKPTTNNSFNIHYAKFNFQNRTSYNVRASATFYQNSVFRQRTQDAQLVETSTPINRNGRYNINMWSNVNKRFINKDDVELDAATNFNLTKNHDFFVLNRVNGYQDSYQFSVSEHITFNYKDKFEIDPQYTLNQTYTTYSGVDYSNQKFITHSLDTHFLVYLPAKMNINSNYNYSYNPQVPHGFQKSSNLLNISIARQFLKKDKGEIKLSCYDLLNQNIDTYRSVVQNTVTDTQSQIIRRYFLLTLQYKFTKSTGKGKL</sequence>
<organism evidence="3 4">
    <name type="scientific">Mucilaginibacter psychrotolerans</name>
    <dbReference type="NCBI Taxonomy" id="1524096"/>
    <lineage>
        <taxon>Bacteria</taxon>
        <taxon>Pseudomonadati</taxon>
        <taxon>Bacteroidota</taxon>
        <taxon>Sphingobacteriia</taxon>
        <taxon>Sphingobacteriales</taxon>
        <taxon>Sphingobacteriaceae</taxon>
        <taxon>Mucilaginibacter</taxon>
    </lineage>
</organism>
<keyword evidence="4" id="KW-1185">Reference proteome</keyword>
<dbReference type="Gene3D" id="2.60.40.1120">
    <property type="entry name" value="Carboxypeptidase-like, regulatory domain"/>
    <property type="match status" value="1"/>
</dbReference>
<dbReference type="SUPFAM" id="SSF49464">
    <property type="entry name" value="Carboxypeptidase regulatory domain-like"/>
    <property type="match status" value="1"/>
</dbReference>
<dbReference type="Pfam" id="PF14905">
    <property type="entry name" value="OMP_b-brl_3"/>
    <property type="match status" value="1"/>
</dbReference>
<feature type="chain" id="PRO_5021270176" evidence="1">
    <location>
        <begin position="21"/>
        <end position="909"/>
    </location>
</feature>
<feature type="domain" description="Outer membrane protein beta-barrel" evidence="2">
    <location>
        <begin position="446"/>
        <end position="786"/>
    </location>
</feature>
<name>A0A4Y8S8T2_9SPHI</name>
<dbReference type="OrthoDB" id="1086219at2"/>
<protein>
    <submittedName>
        <fullName evidence="3">TonB-dependent receptor</fullName>
    </submittedName>
</protein>
<dbReference type="Pfam" id="PF13620">
    <property type="entry name" value="CarboxypepD_reg"/>
    <property type="match status" value="1"/>
</dbReference>
<reference evidence="3 4" key="1">
    <citation type="journal article" date="2017" name="Int. J. Syst. Evol. Microbiol.">
        <title>Mucilaginibacterpsychrotolerans sp. nov., isolated from peatlands.</title>
        <authorList>
            <person name="Deng Y."/>
            <person name="Shen L."/>
            <person name="Xu B."/>
            <person name="Liu Y."/>
            <person name="Gu Z."/>
            <person name="Liu H."/>
            <person name="Zhou Y."/>
        </authorList>
    </citation>
    <scope>NUCLEOTIDE SEQUENCE [LARGE SCALE GENOMIC DNA]</scope>
    <source>
        <strain evidence="3 4">NH7-4</strain>
    </source>
</reference>
<keyword evidence="1" id="KW-0732">Signal</keyword>
<gene>
    <name evidence="3" type="ORF">E2R66_20010</name>
</gene>
<evidence type="ECO:0000313" key="4">
    <source>
        <dbReference type="Proteomes" id="UP000297540"/>
    </source>
</evidence>
<proteinExistence type="predicted"/>
<dbReference type="AlphaFoldDB" id="A0A4Y8S8T2"/>
<evidence type="ECO:0000313" key="3">
    <source>
        <dbReference type="EMBL" id="TFF35030.1"/>
    </source>
</evidence>
<dbReference type="EMBL" id="SOZE01000024">
    <property type="protein sequence ID" value="TFF35030.1"/>
    <property type="molecule type" value="Genomic_DNA"/>
</dbReference>
<evidence type="ECO:0000256" key="1">
    <source>
        <dbReference type="SAM" id="SignalP"/>
    </source>
</evidence>
<dbReference type="RefSeq" id="WP_133233898.1">
    <property type="nucleotide sequence ID" value="NZ_SOZE01000024.1"/>
</dbReference>
<comment type="caution">
    <text evidence="3">The sequence shown here is derived from an EMBL/GenBank/DDBJ whole genome shotgun (WGS) entry which is preliminary data.</text>
</comment>
<evidence type="ECO:0000259" key="2">
    <source>
        <dbReference type="Pfam" id="PF14905"/>
    </source>
</evidence>